<protein>
    <submittedName>
        <fullName evidence="2">Uncharacterized protein</fullName>
    </submittedName>
</protein>
<proteinExistence type="predicted"/>
<organism evidence="2 3">
    <name type="scientific">Gordonia rubripertincta NBRC 101908</name>
    <dbReference type="NCBI Taxonomy" id="1077975"/>
    <lineage>
        <taxon>Bacteria</taxon>
        <taxon>Bacillati</taxon>
        <taxon>Actinomycetota</taxon>
        <taxon>Actinomycetes</taxon>
        <taxon>Mycobacteriales</taxon>
        <taxon>Gordoniaceae</taxon>
        <taxon>Gordonia</taxon>
    </lineage>
</organism>
<evidence type="ECO:0000256" key="1">
    <source>
        <dbReference type="SAM" id="MobiDB-lite"/>
    </source>
</evidence>
<evidence type="ECO:0000313" key="3">
    <source>
        <dbReference type="Proteomes" id="UP000010744"/>
    </source>
</evidence>
<accession>A0ABQ0HNJ2</accession>
<reference evidence="2 3" key="1">
    <citation type="submission" date="2012-08" db="EMBL/GenBank/DDBJ databases">
        <title>Whole genome shotgun sequence of Gordonia rubripertincta NBRC 101908.</title>
        <authorList>
            <person name="Takarada H."/>
            <person name="Hosoyama A."/>
            <person name="Tsuchikane K."/>
            <person name="Katsumata H."/>
            <person name="Baba S."/>
            <person name="Ohji S."/>
            <person name="Yamazaki S."/>
            <person name="Fujita N."/>
        </authorList>
    </citation>
    <scope>NUCLEOTIDE SEQUENCE [LARGE SCALE GENOMIC DNA]</scope>
    <source>
        <strain evidence="2 3">NBRC 101908</strain>
    </source>
</reference>
<keyword evidence="3" id="KW-1185">Reference proteome</keyword>
<evidence type="ECO:0000313" key="2">
    <source>
        <dbReference type="EMBL" id="GAB83837.1"/>
    </source>
</evidence>
<dbReference type="Proteomes" id="UP000010744">
    <property type="component" value="Unassembled WGS sequence"/>
</dbReference>
<feature type="region of interest" description="Disordered" evidence="1">
    <location>
        <begin position="1"/>
        <end position="73"/>
    </location>
</feature>
<gene>
    <name evidence="2" type="ORF">GORBP_020_00180</name>
</gene>
<name>A0ABQ0HNJ2_GORRU</name>
<feature type="compositionally biased region" description="Polar residues" evidence="1">
    <location>
        <begin position="1"/>
        <end position="13"/>
    </location>
</feature>
<comment type="caution">
    <text evidence="2">The sequence shown here is derived from an EMBL/GenBank/DDBJ whole genome shotgun (WGS) entry which is preliminary data.</text>
</comment>
<sequence>MTVSGRTAASSRKNAIAPGEKESPSARMPTNADAHNTTVMRAANAGSETPRTAGDERREVMSISVRHEALQDK</sequence>
<feature type="compositionally biased region" description="Basic and acidic residues" evidence="1">
    <location>
        <begin position="53"/>
        <end position="73"/>
    </location>
</feature>
<dbReference type="EMBL" id="BAHB01000020">
    <property type="protein sequence ID" value="GAB83837.1"/>
    <property type="molecule type" value="Genomic_DNA"/>
</dbReference>